<name>A0ABN0NWJ0_TRELE</name>
<dbReference type="EMBL" id="AWVH01000043">
    <property type="protein sequence ID" value="ERJ91722.1"/>
    <property type="molecule type" value="Genomic_DNA"/>
</dbReference>
<evidence type="ECO:0000313" key="2">
    <source>
        <dbReference type="Proteomes" id="UP000016649"/>
    </source>
</evidence>
<reference evidence="1 2" key="1">
    <citation type="submission" date="2013-08" db="EMBL/GenBank/DDBJ databases">
        <authorList>
            <person name="Weinstock G."/>
            <person name="Sodergren E."/>
            <person name="Wylie T."/>
            <person name="Fulton L."/>
            <person name="Fulton R."/>
            <person name="Fronick C."/>
            <person name="O'Laughlin M."/>
            <person name="Godfrey J."/>
            <person name="Miner T."/>
            <person name="Herter B."/>
            <person name="Appelbaum E."/>
            <person name="Cordes M."/>
            <person name="Lek S."/>
            <person name="Wollam A."/>
            <person name="Pepin K.H."/>
            <person name="Palsikar V.B."/>
            <person name="Mitreva M."/>
            <person name="Wilson R.K."/>
        </authorList>
    </citation>
    <scope>NUCLEOTIDE SEQUENCE [LARGE SCALE GENOMIC DNA]</scope>
    <source>
        <strain evidence="1 2">ATCC 700332</strain>
    </source>
</reference>
<sequence>MSVKKAYLRKNREMPVGKYKKNGFVCWRHVFTGLNVKTGDKKTFFIECFIVNPSRLSEQPVFGQLYEQKIKKYYPSYIMVKAGTWGKKSVQIHRFYPVSDMHCERRYFDIRLPDFQMGEETLSGSVFMSENDVLVHPEYMSDAGSMSWNLTVRKNLAYTFKNINWHTQGIKAEYGGKLVFCGEDYIVTPEQSYGYADKFWGCDFVSPLIYIASSHIISEISRLPLKNTCFAVGCGGSKTLGPHAEPLYSAVFYYEGERYDFPLSGLWKKSRIKLDFKEGEENLHWLVSAETKKYLFDIDVFCPQNETLFINYEAPSGNKYHNRLWSCGNGSGEIKLFHKGGKKLELIEHARLENSFCEYGEYDMLDFI</sequence>
<proteinExistence type="predicted"/>
<dbReference type="RefSeq" id="WP_021686119.1">
    <property type="nucleotide sequence ID" value="NZ_KI260554.1"/>
</dbReference>
<gene>
    <name evidence="1" type="ORF">HMPREF9193_01946</name>
</gene>
<evidence type="ECO:0000313" key="1">
    <source>
        <dbReference type="EMBL" id="ERJ91722.1"/>
    </source>
</evidence>
<keyword evidence="2" id="KW-1185">Reference proteome</keyword>
<protein>
    <recommendedName>
        <fullName evidence="3">Tocopherol cyclase</fullName>
    </recommendedName>
</protein>
<evidence type="ECO:0008006" key="3">
    <source>
        <dbReference type="Google" id="ProtNLM"/>
    </source>
</evidence>
<accession>A0ABN0NWJ0</accession>
<organism evidence="1 2">
    <name type="scientific">Treponema lecithinolyticum ATCC 700332</name>
    <dbReference type="NCBI Taxonomy" id="1321815"/>
    <lineage>
        <taxon>Bacteria</taxon>
        <taxon>Pseudomonadati</taxon>
        <taxon>Spirochaetota</taxon>
        <taxon>Spirochaetia</taxon>
        <taxon>Spirochaetales</taxon>
        <taxon>Treponemataceae</taxon>
        <taxon>Treponema</taxon>
    </lineage>
</organism>
<dbReference type="Proteomes" id="UP000016649">
    <property type="component" value="Unassembled WGS sequence"/>
</dbReference>
<comment type="caution">
    <text evidence="1">The sequence shown here is derived from an EMBL/GenBank/DDBJ whole genome shotgun (WGS) entry which is preliminary data.</text>
</comment>